<evidence type="ECO:0008006" key="3">
    <source>
        <dbReference type="Google" id="ProtNLM"/>
    </source>
</evidence>
<dbReference type="EMBL" id="RXFM01000076">
    <property type="protein sequence ID" value="RST63735.1"/>
    <property type="molecule type" value="Genomic_DNA"/>
</dbReference>
<sequence>MDIISELEKKLILFFKSNFFEGLIKGIYTCIPDDANFPLIKIEFFKKKQLYESIENLSCIDANIQIVTNDFSNEKCLKILNKIEEVNLNEEINFEYLDQYYFKKNNSNVSQNINGFWKANLSICLLYIR</sequence>
<dbReference type="RefSeq" id="WP_126045059.1">
    <property type="nucleotide sequence ID" value="NZ_RXFM01000076.1"/>
</dbReference>
<name>A0A3R9Y6P6_9RICK</name>
<dbReference type="AlphaFoldDB" id="A0A3R9Y6P6"/>
<proteinExistence type="predicted"/>
<comment type="caution">
    <text evidence="1">The sequence shown here is derived from an EMBL/GenBank/DDBJ whole genome shotgun (WGS) entry which is preliminary data.</text>
</comment>
<evidence type="ECO:0000313" key="2">
    <source>
        <dbReference type="Proteomes" id="UP000279470"/>
    </source>
</evidence>
<dbReference type="Proteomes" id="UP000279470">
    <property type="component" value="Unassembled WGS sequence"/>
</dbReference>
<organism evidence="1 2">
    <name type="scientific">Candidatus Aquarickettsia rohweri</name>
    <dbReference type="NCBI Taxonomy" id="2602574"/>
    <lineage>
        <taxon>Bacteria</taxon>
        <taxon>Pseudomonadati</taxon>
        <taxon>Pseudomonadota</taxon>
        <taxon>Alphaproteobacteria</taxon>
        <taxon>Rickettsiales</taxon>
        <taxon>Candidatus Midichloriaceae</taxon>
        <taxon>Candidatus Aquarickettsia</taxon>
    </lineage>
</organism>
<keyword evidence="2" id="KW-1185">Reference proteome</keyword>
<accession>A0A3R9Y6P6</accession>
<protein>
    <recommendedName>
        <fullName evidence="3">DUF3168 domain-containing protein</fullName>
    </recommendedName>
</protein>
<gene>
    <name evidence="1" type="ORF">EIC27_05275</name>
</gene>
<reference evidence="2" key="1">
    <citation type="submission" date="2018-11" db="EMBL/GenBank/DDBJ databases">
        <title>Phylogenetic, genomic, and biogeographic characterization of a novel and ubiquitous marine invertebrate-associated Rickettsiales parasite, Candidatus Marinoinvertebrata rohwerii, gen. nov., sp. nov.</title>
        <authorList>
            <person name="Klinges J.G."/>
            <person name="Rosales S.M."/>
            <person name="Mcminds R."/>
            <person name="Shaver E.C."/>
            <person name="Shantz A."/>
            <person name="Peters E.C."/>
            <person name="Burkepile D.E."/>
            <person name="Silliman B.R."/>
            <person name="Vega Thurber R.L."/>
        </authorList>
    </citation>
    <scope>NUCLEOTIDE SEQUENCE [LARGE SCALE GENOMIC DNA]</scope>
    <source>
        <strain evidence="2">a_cerv_44</strain>
    </source>
</reference>
<evidence type="ECO:0000313" key="1">
    <source>
        <dbReference type="EMBL" id="RST63735.1"/>
    </source>
</evidence>